<protein>
    <submittedName>
        <fullName evidence="2">CRISPR-associated protein Cas5/CasD, subtype TIGR01868</fullName>
    </submittedName>
</protein>
<dbReference type="GO" id="GO:0003723">
    <property type="term" value="F:RNA binding"/>
    <property type="evidence" value="ECO:0007669"/>
    <property type="project" value="InterPro"/>
</dbReference>
<dbReference type="NCBIfam" id="TIGR02593">
    <property type="entry name" value="CRISPR_cas5"/>
    <property type="match status" value="1"/>
</dbReference>
<dbReference type="InterPro" id="IPR021124">
    <property type="entry name" value="CRISPR-assoc_prot_Cas5"/>
</dbReference>
<evidence type="ECO:0000313" key="2">
    <source>
        <dbReference type="EMBL" id="EPG75039.1"/>
    </source>
</evidence>
<keyword evidence="3" id="KW-1185">Reference proteome</keyword>
<sequence length="244" mass="27531">MKYLALRLESYLMSFGEGDYWDVRGTAAFPTKSSILGILSACLGLDWTNEQQTKDIVTIGESLSLSVREDSKCMIQRDYHTILDTLRADGKLNPNAVQSYRNYLMDGSFTALLSFSDPSVFEKVKSSLSNPAWSIFLGRKACSPTLPIYWNEEIEGENSKLVFAKLETIPQAKSRMLGIIPKKQSWAKSENDKQPLACVTEENLESDYKKSLIRDTVVNPTLRVFAQREIYKFYVGVPDVSIPT</sequence>
<name>S3V347_9LEPT</name>
<dbReference type="EMBL" id="AKWZ02000004">
    <property type="protein sequence ID" value="EPG75039.1"/>
    <property type="molecule type" value="Genomic_DNA"/>
</dbReference>
<dbReference type="Proteomes" id="UP000014540">
    <property type="component" value="Unassembled WGS sequence"/>
</dbReference>
<dbReference type="OrthoDB" id="3189549at2"/>
<dbReference type="NCBIfam" id="TIGR01868">
    <property type="entry name" value="casD_Cas5e"/>
    <property type="match status" value="1"/>
</dbReference>
<dbReference type="InterPro" id="IPR010147">
    <property type="entry name" value="CRISPR-assoc_prot_CasD"/>
</dbReference>
<dbReference type="STRING" id="1193011.LEP1GSC058_0179"/>
<accession>S3V347</accession>
<dbReference type="GO" id="GO:0051607">
    <property type="term" value="P:defense response to virus"/>
    <property type="evidence" value="ECO:0007669"/>
    <property type="project" value="UniProtKB-KW"/>
</dbReference>
<comment type="caution">
    <text evidence="2">The sequence shown here is derived from an EMBL/GenBank/DDBJ whole genome shotgun (WGS) entry which is preliminary data.</text>
</comment>
<keyword evidence="1" id="KW-0051">Antiviral defense</keyword>
<gene>
    <name evidence="2" type="primary">cas5e</name>
    <name evidence="2" type="ORF">LEP1GSC058_0179</name>
</gene>
<dbReference type="AlphaFoldDB" id="S3V347"/>
<dbReference type="CDD" id="cd09645">
    <property type="entry name" value="Cas5_I-E"/>
    <property type="match status" value="1"/>
</dbReference>
<evidence type="ECO:0000256" key="1">
    <source>
        <dbReference type="ARBA" id="ARBA00023118"/>
    </source>
</evidence>
<evidence type="ECO:0000313" key="3">
    <source>
        <dbReference type="Proteomes" id="UP000014540"/>
    </source>
</evidence>
<dbReference type="GO" id="GO:0043571">
    <property type="term" value="P:maintenance of CRISPR repeat elements"/>
    <property type="evidence" value="ECO:0007669"/>
    <property type="project" value="InterPro"/>
</dbReference>
<dbReference type="InterPro" id="IPR013422">
    <property type="entry name" value="CRISPR-assoc_prot_Cas5_N"/>
</dbReference>
<reference evidence="2" key="1">
    <citation type="submission" date="2013-04" db="EMBL/GenBank/DDBJ databases">
        <authorList>
            <person name="Harkins D.M."/>
            <person name="Durkin A.S."/>
            <person name="Selengut J.D."/>
            <person name="Sanka R."/>
            <person name="DePew J."/>
            <person name="Purushe J."/>
            <person name="Ahmed A."/>
            <person name="van der Linden H."/>
            <person name="Goris M.G.A."/>
            <person name="Hartskeerl R.A."/>
            <person name="Vinetz J.M."/>
            <person name="Sutton G.G."/>
            <person name="Nelson W.C."/>
            <person name="Fouts D.E."/>
        </authorList>
    </citation>
    <scope>NUCLEOTIDE SEQUENCE [LARGE SCALE GENOMIC DNA]</scope>
    <source>
        <strain evidence="2">BUT 6</strain>
    </source>
</reference>
<dbReference type="Gene3D" id="3.30.70.2660">
    <property type="match status" value="1"/>
</dbReference>
<proteinExistence type="predicted"/>
<dbReference type="Pfam" id="PF09704">
    <property type="entry name" value="Cas_Cas5d"/>
    <property type="match status" value="1"/>
</dbReference>
<organism evidence="2 3">
    <name type="scientific">Leptospira fainei serovar Hurstbridge str. BUT 6</name>
    <dbReference type="NCBI Taxonomy" id="1193011"/>
    <lineage>
        <taxon>Bacteria</taxon>
        <taxon>Pseudomonadati</taxon>
        <taxon>Spirochaetota</taxon>
        <taxon>Spirochaetia</taxon>
        <taxon>Leptospirales</taxon>
        <taxon>Leptospiraceae</taxon>
        <taxon>Leptospira</taxon>
    </lineage>
</organism>
<dbReference type="RefSeq" id="WP_016548750.1">
    <property type="nucleotide sequence ID" value="NZ_AKWZ02000004.1"/>
</dbReference>